<dbReference type="eggNOG" id="COG1028">
    <property type="taxonomic scope" value="Bacteria"/>
</dbReference>
<dbReference type="InterPro" id="IPR002347">
    <property type="entry name" value="SDR_fam"/>
</dbReference>
<dbReference type="EMBL" id="ABIA03000002">
    <property type="protein sequence ID" value="EDQ35054.1"/>
    <property type="molecule type" value="Genomic_DNA"/>
</dbReference>
<dbReference type="CDD" id="cd05233">
    <property type="entry name" value="SDR_c"/>
    <property type="match status" value="1"/>
</dbReference>
<proteinExistence type="inferred from homology"/>
<evidence type="ECO:0000313" key="4">
    <source>
        <dbReference type="Proteomes" id="UP000004291"/>
    </source>
</evidence>
<dbReference type="InterPro" id="IPR036291">
    <property type="entry name" value="NAD(P)-bd_dom_sf"/>
</dbReference>
<dbReference type="Proteomes" id="UP000004291">
    <property type="component" value="Chromosome"/>
</dbReference>
<keyword evidence="4" id="KW-1185">Reference proteome</keyword>
<reference evidence="3 4" key="1">
    <citation type="submission" date="2007-10" db="EMBL/GenBank/DDBJ databases">
        <authorList>
            <person name="Wagner-Dobler I."/>
            <person name="Ferriera S."/>
            <person name="Johnson J."/>
            <person name="Kravitz S."/>
            <person name="Beeson K."/>
            <person name="Sutton G."/>
            <person name="Rogers Y.-H."/>
            <person name="Friedman R."/>
            <person name="Frazier M."/>
            <person name="Venter J.C."/>
        </authorList>
    </citation>
    <scope>NUCLEOTIDE SEQUENCE [LARGE SCALE GENOMIC DNA]</scope>
    <source>
        <strain evidence="3 4">DFL-43</strain>
    </source>
</reference>
<dbReference type="SUPFAM" id="SSF51735">
    <property type="entry name" value="NAD(P)-binding Rossmann-fold domains"/>
    <property type="match status" value="1"/>
</dbReference>
<dbReference type="STRING" id="411684.HPDFL43_02615"/>
<evidence type="ECO:0000313" key="3">
    <source>
        <dbReference type="EMBL" id="EDQ35054.1"/>
    </source>
</evidence>
<organism evidence="3 4">
    <name type="scientific">Hoeflea phototrophica (strain DSM 17068 / NCIMB 14078 / DFL-43)</name>
    <dbReference type="NCBI Taxonomy" id="411684"/>
    <lineage>
        <taxon>Bacteria</taxon>
        <taxon>Pseudomonadati</taxon>
        <taxon>Pseudomonadota</taxon>
        <taxon>Alphaproteobacteria</taxon>
        <taxon>Hyphomicrobiales</taxon>
        <taxon>Rhizobiaceae</taxon>
        <taxon>Hoeflea</taxon>
    </lineage>
</organism>
<dbReference type="AlphaFoldDB" id="A9D0S8"/>
<keyword evidence="2" id="KW-0560">Oxidoreductase</keyword>
<dbReference type="FunFam" id="3.40.50.720:FF:000084">
    <property type="entry name" value="Short-chain dehydrogenase reductase"/>
    <property type="match status" value="1"/>
</dbReference>
<protein>
    <submittedName>
        <fullName evidence="3">Dehydrogenase with different specificity</fullName>
    </submittedName>
</protein>
<dbReference type="PRINTS" id="PR00080">
    <property type="entry name" value="SDRFAMILY"/>
</dbReference>
<accession>A9D0S8</accession>
<dbReference type="Gene3D" id="3.40.50.720">
    <property type="entry name" value="NAD(P)-binding Rossmann-like Domain"/>
    <property type="match status" value="1"/>
</dbReference>
<name>A9D0S8_HOEPD</name>
<evidence type="ECO:0000256" key="1">
    <source>
        <dbReference type="ARBA" id="ARBA00006484"/>
    </source>
</evidence>
<dbReference type="OrthoDB" id="9804774at2"/>
<dbReference type="PANTHER" id="PTHR42760:SF133">
    <property type="entry name" value="3-OXOACYL-[ACYL-CARRIER-PROTEIN] REDUCTASE"/>
    <property type="match status" value="1"/>
</dbReference>
<dbReference type="GO" id="GO:0016616">
    <property type="term" value="F:oxidoreductase activity, acting on the CH-OH group of donors, NAD or NADP as acceptor"/>
    <property type="evidence" value="ECO:0007669"/>
    <property type="project" value="TreeGrafter"/>
</dbReference>
<dbReference type="RefSeq" id="WP_007196315.1">
    <property type="nucleotide sequence ID" value="NZ_CM002917.1"/>
</dbReference>
<evidence type="ECO:0000256" key="2">
    <source>
        <dbReference type="ARBA" id="ARBA00023002"/>
    </source>
</evidence>
<reference evidence="3 4" key="2">
    <citation type="submission" date="2012-06" db="EMBL/GenBank/DDBJ databases">
        <authorList>
            <person name="Fiebig A."/>
        </authorList>
    </citation>
    <scope>NUCLEOTIDE SEQUENCE [LARGE SCALE GENOMIC DNA]</scope>
    <source>
        <strain evidence="3 4">DFL-43</strain>
    </source>
</reference>
<dbReference type="PRINTS" id="PR00081">
    <property type="entry name" value="GDHRDH"/>
</dbReference>
<comment type="caution">
    <text evidence="3">The sequence shown here is derived from an EMBL/GenBank/DDBJ whole genome shotgun (WGS) entry which is preliminary data.</text>
</comment>
<gene>
    <name evidence="3" type="ORF">HPDFL43_02615</name>
</gene>
<sequence length="253" mass="26397">MSKRVLITGGGSGIGKAMAETFAAEGARVFITDVNQDVLAECPDSWLKMAGDASSPEHMREVFARIAGEWGSLDVLCANAGIAGPTALVEDIEPEDFRRCLAVNLEGAFLAAKYAAPMMKAQKSGVIVITSSNAGLNGFPNRAPYAAAKWAEIGLMKTLAMELGPYGIRANAIAPGCVEGPRIDGVIAREAKAKGTTPEIIRAGYEAGVSMRSFVTAQDVANMAVFLASEGARLVSGQVIAVDGHTENPDPKV</sequence>
<dbReference type="HOGENOM" id="CLU_010194_1_0_5"/>
<comment type="similarity">
    <text evidence="1">Belongs to the short-chain dehydrogenases/reductases (SDR) family.</text>
</comment>
<dbReference type="Pfam" id="PF13561">
    <property type="entry name" value="adh_short_C2"/>
    <property type="match status" value="1"/>
</dbReference>
<dbReference type="PANTHER" id="PTHR42760">
    <property type="entry name" value="SHORT-CHAIN DEHYDROGENASES/REDUCTASES FAMILY MEMBER"/>
    <property type="match status" value="1"/>
</dbReference>